<reference evidence="2 3" key="1">
    <citation type="submission" date="2017-09" db="EMBL/GenBank/DDBJ databases">
        <title>Sphingomonas ginsenosidimutans KACC 14949, whole genome shotgun sequence.</title>
        <authorList>
            <person name="Feng G."/>
            <person name="Zhu H."/>
        </authorList>
    </citation>
    <scope>NUCLEOTIDE SEQUENCE [LARGE SCALE GENOMIC DNA]</scope>
    <source>
        <strain evidence="2 3">KACC 14949</strain>
    </source>
</reference>
<dbReference type="InterPro" id="IPR001036">
    <property type="entry name" value="Acrflvin-R"/>
</dbReference>
<feature type="transmembrane region" description="Helical" evidence="1">
    <location>
        <begin position="848"/>
        <end position="872"/>
    </location>
</feature>
<dbReference type="PRINTS" id="PR00702">
    <property type="entry name" value="ACRIFLAVINRP"/>
</dbReference>
<proteinExistence type="predicted"/>
<dbReference type="Gene3D" id="1.20.1640.10">
    <property type="entry name" value="Multidrug efflux transporter AcrB transmembrane domain"/>
    <property type="match status" value="2"/>
</dbReference>
<feature type="transmembrane region" description="Helical" evidence="1">
    <location>
        <begin position="522"/>
        <end position="539"/>
    </location>
</feature>
<feature type="transmembrane region" description="Helical" evidence="1">
    <location>
        <begin position="879"/>
        <end position="899"/>
    </location>
</feature>
<feature type="transmembrane region" description="Helical" evidence="1">
    <location>
        <begin position="981"/>
        <end position="1004"/>
    </location>
</feature>
<dbReference type="SUPFAM" id="SSF82693">
    <property type="entry name" value="Multidrug efflux transporter AcrB pore domain, PN1, PN2, PC1 and PC2 subdomains"/>
    <property type="match status" value="3"/>
</dbReference>
<dbReference type="Gene3D" id="3.30.2090.10">
    <property type="entry name" value="Multidrug efflux transporter AcrB TolC docking domain, DN and DC subdomains"/>
    <property type="match status" value="2"/>
</dbReference>
<accession>A0A2A4HVG7</accession>
<comment type="caution">
    <text evidence="2">The sequence shown here is derived from an EMBL/GenBank/DDBJ whole genome shotgun (WGS) entry which is preliminary data.</text>
</comment>
<dbReference type="GO" id="GO:0042910">
    <property type="term" value="F:xenobiotic transmembrane transporter activity"/>
    <property type="evidence" value="ECO:0007669"/>
    <property type="project" value="TreeGrafter"/>
</dbReference>
<name>A0A2A4HVG7_9SPHN</name>
<dbReference type="SUPFAM" id="SSF82714">
    <property type="entry name" value="Multidrug efflux transporter AcrB TolC docking domain, DN and DC subdomains"/>
    <property type="match status" value="2"/>
</dbReference>
<evidence type="ECO:0000256" key="1">
    <source>
        <dbReference type="SAM" id="Phobius"/>
    </source>
</evidence>
<dbReference type="EMBL" id="NWVD01000013">
    <property type="protein sequence ID" value="PCG07678.1"/>
    <property type="molecule type" value="Genomic_DNA"/>
</dbReference>
<dbReference type="PANTHER" id="PTHR32063">
    <property type="match status" value="1"/>
</dbReference>
<keyword evidence="1" id="KW-1133">Transmembrane helix</keyword>
<gene>
    <name evidence="2" type="ORF">COA17_16995</name>
</gene>
<dbReference type="Gene3D" id="3.30.70.1320">
    <property type="entry name" value="Multidrug efflux transporter AcrB pore domain like"/>
    <property type="match status" value="1"/>
</dbReference>
<dbReference type="AlphaFoldDB" id="A0A2A4HVG7"/>
<feature type="transmembrane region" description="Helical" evidence="1">
    <location>
        <begin position="381"/>
        <end position="402"/>
    </location>
</feature>
<feature type="transmembrane region" description="Helical" evidence="1">
    <location>
        <begin position="439"/>
        <end position="459"/>
    </location>
</feature>
<dbReference type="InterPro" id="IPR027463">
    <property type="entry name" value="AcrB_DN_DC_subdom"/>
</dbReference>
<protein>
    <submittedName>
        <fullName evidence="2">Transporter</fullName>
    </submittedName>
</protein>
<feature type="transmembrane region" description="Helical" evidence="1">
    <location>
        <begin position="465"/>
        <end position="486"/>
    </location>
</feature>
<dbReference type="Gene3D" id="3.30.70.1440">
    <property type="entry name" value="Multidrug efflux transporter AcrB pore domain"/>
    <property type="match status" value="1"/>
</dbReference>
<dbReference type="SUPFAM" id="SSF82866">
    <property type="entry name" value="Multidrug efflux transporter AcrB transmembrane domain"/>
    <property type="match status" value="2"/>
</dbReference>
<dbReference type="Pfam" id="PF00873">
    <property type="entry name" value="ACR_tran"/>
    <property type="match status" value="1"/>
</dbReference>
<keyword evidence="1" id="KW-0812">Transmembrane</keyword>
<feature type="transmembrane region" description="Helical" evidence="1">
    <location>
        <begin position="355"/>
        <end position="375"/>
    </location>
</feature>
<feature type="transmembrane region" description="Helical" evidence="1">
    <location>
        <begin position="332"/>
        <end position="348"/>
    </location>
</feature>
<dbReference type="Proteomes" id="UP000218784">
    <property type="component" value="Unassembled WGS sequence"/>
</dbReference>
<dbReference type="Gene3D" id="3.30.70.1430">
    <property type="entry name" value="Multidrug efflux transporter AcrB pore domain"/>
    <property type="match status" value="2"/>
</dbReference>
<dbReference type="GO" id="GO:0005886">
    <property type="term" value="C:plasma membrane"/>
    <property type="evidence" value="ECO:0007669"/>
    <property type="project" value="TreeGrafter"/>
</dbReference>
<keyword evidence="3" id="KW-1185">Reference proteome</keyword>
<dbReference type="RefSeq" id="WP_096614008.1">
    <property type="nucleotide sequence ID" value="NZ_NWVD01000013.1"/>
</dbReference>
<feature type="transmembrane region" description="Helical" evidence="1">
    <location>
        <begin position="953"/>
        <end position="975"/>
    </location>
</feature>
<keyword evidence="1" id="KW-0472">Membrane</keyword>
<feature type="transmembrane region" description="Helical" evidence="1">
    <location>
        <begin position="905"/>
        <end position="926"/>
    </location>
</feature>
<evidence type="ECO:0000313" key="3">
    <source>
        <dbReference type="Proteomes" id="UP000218784"/>
    </source>
</evidence>
<sequence length="1024" mass="108278">MLERFLRTQSRAFVLVGLALALAGIVAALSLPIGLFPQVSFPRVVVDLDSGSRPADQTALTVTRPVEEAIRAIPGVNNVRSETARGTAQISIDFGWGRDMIASTLLVDTAVGRILPSLPAGTQYNVRRMDPTVFPIISYALVSDTADPAQLQDFARLQITPLLSSITGLAKVGVQGGDTAEVEVLADPQRLASYGLAMADLATAIRNGNVLSAVGQVQDRGRLSLVIADRSVASAAQIGDIVVKAAPAGVVRVRDVATVQTGAVPVWQRIVEDGKPAVLFNIYEQPDGNAVQIAKQVQAKLASVRLPAGVKLVNWYDQSELVTQSVASVRDAVLIGLVLAALVLLLFLRSWRVTFVAIIVVPATLATTVLVLSILGMSFNIMTLGGIAAAVGLLIDDVIVMVEHIARRAGEVRPDGEVAGNAAVIPAAREFMAPLTGSSLATLIVFVPLSFLTGVTGAFSRALSVTMAAALAISWAMTAFVVPVLVRWLVDFRTWKDPGVAGEGRLAVVHDKGLDRLSARPWLLLVILVPLLTIGYIGYSKVPTGFMPKVDEGGFVMDYYTSPGTSLDESGRQVGQIDRLLAANPEVLTFSRRLGTGLGGDLGQSYHGDYFVRLKPNHSRPTEKVAASVADEIGVKVPGVQVEVAQLIEDLIGDLTAVPQPIEVKLYSSDPTVLDAQAKKVAALIAKIDGVVEVKDGVQLAGDALDVRVDPVRAGVEGVAPADVETQLSTALSGTVATTLARPDKAIDVRVRLPQAMTISQAGLGQLPIRATDGHLFPLSRVASIEAVVGQPQIARENLEPMVAVTGRIQGRGIGAAVGDVTKALDQPGVLAPGIRYELGGLYQQQQIAFAGLIKVFGAALVTELVLLLVLYRRFWLPVIIIGCSLLSTTAVFTALWLAGVDLNITALMGMTMIIGIGTEMAIFYVSEFEELCHTMPPVVATREASRNRLRPITMTTFAAILTLLPLALAIGQGSGIQQPLAIAIIAGLLLQYPLVLLAMPILVRLTLPHSDHDPAIPAQGTVQ</sequence>
<dbReference type="PANTHER" id="PTHR32063:SF0">
    <property type="entry name" value="SWARMING MOTILITY PROTEIN SWRC"/>
    <property type="match status" value="1"/>
</dbReference>
<evidence type="ECO:0000313" key="2">
    <source>
        <dbReference type="EMBL" id="PCG07678.1"/>
    </source>
</evidence>
<organism evidence="2 3">
    <name type="scientific">Sphingomonas ginsenosidimutans</name>
    <dbReference type="NCBI Taxonomy" id="862134"/>
    <lineage>
        <taxon>Bacteria</taxon>
        <taxon>Pseudomonadati</taxon>
        <taxon>Pseudomonadota</taxon>
        <taxon>Alphaproteobacteria</taxon>
        <taxon>Sphingomonadales</taxon>
        <taxon>Sphingomonadaceae</taxon>
        <taxon>Sphingomonas</taxon>
    </lineage>
</organism>